<dbReference type="InterPro" id="IPR007317">
    <property type="entry name" value="GET4"/>
</dbReference>
<gene>
    <name evidence="3" type="ORF">PV05_05909</name>
</gene>
<dbReference type="STRING" id="348802.A0A0D2ERI4"/>
<name>A0A0D2ERI4_9EURO</name>
<dbReference type="GeneID" id="25327817"/>
<dbReference type="GO" id="GO:0045048">
    <property type="term" value="P:protein insertion into ER membrane"/>
    <property type="evidence" value="ECO:0007669"/>
    <property type="project" value="InterPro"/>
</dbReference>
<dbReference type="PANTHER" id="PTHR12875">
    <property type="entry name" value="GOLGI TO ER TRAFFIC PROTEIN 4 HOMOLOG"/>
    <property type="match status" value="1"/>
</dbReference>
<dbReference type="Gene3D" id="1.25.40.10">
    <property type="entry name" value="Tetratricopeptide repeat domain"/>
    <property type="match status" value="1"/>
</dbReference>
<feature type="region of interest" description="Disordered" evidence="2">
    <location>
        <begin position="362"/>
        <end position="399"/>
    </location>
</feature>
<evidence type="ECO:0000313" key="4">
    <source>
        <dbReference type="Proteomes" id="UP000054342"/>
    </source>
</evidence>
<dbReference type="GO" id="GO:0072380">
    <property type="term" value="C:TRC complex"/>
    <property type="evidence" value="ECO:0007669"/>
    <property type="project" value="TreeGrafter"/>
</dbReference>
<dbReference type="Pfam" id="PF04190">
    <property type="entry name" value="GET4"/>
    <property type="match status" value="1"/>
</dbReference>
<feature type="compositionally biased region" description="Gly residues" evidence="2">
    <location>
        <begin position="362"/>
        <end position="373"/>
    </location>
</feature>
<dbReference type="RefSeq" id="XP_013317939.1">
    <property type="nucleotide sequence ID" value="XM_013462485.1"/>
</dbReference>
<dbReference type="OrthoDB" id="10252405at2759"/>
<proteinExistence type="inferred from homology"/>
<dbReference type="PANTHER" id="PTHR12875:SF0">
    <property type="entry name" value="GOLGI TO ER TRAFFIC PROTEIN 4 HOMOLOG"/>
    <property type="match status" value="1"/>
</dbReference>
<sequence length="399" mass="43534">MPLLHDVGRFLTCHANLPITNALSLADDHDLAPRLMTQSSSLISSHKQPGMSAKIARTIARQKEKIAEGNFYEAHQQLRVITSRYLKSSDYTSACDVLYNGALLLLRAGQGGSGGDLAMMLLNEVYNKGEFACNDENKKRLFEILHAFPQDEPTRKRFITETVGWSGRFGELDRGDPEVQDQVGRVFANEGEVYDAERHLILGTSSSAPVLASLHYNWYTLDQPHLAGIYASRSVLPYLLVGNLASANAALSTFTSHLTTSNPHLLAMSQPIESSKSGLSLRIFPSIPLLNFLSLLLLAAQKGDAGLFRQLCKYYAPHLKDAETLWSDALSNIGEVWFGIRMPRQGGNPLFDMMGSMLFGGGGGGQGGQGRGGTPRSNTPKPVTGGKREIEKPPTMDLD</sequence>
<keyword evidence="4" id="KW-1185">Reference proteome</keyword>
<feature type="compositionally biased region" description="Basic and acidic residues" evidence="2">
    <location>
        <begin position="386"/>
        <end position="399"/>
    </location>
</feature>
<organism evidence="3 4">
    <name type="scientific">Exophiala xenobiotica</name>
    <dbReference type="NCBI Taxonomy" id="348802"/>
    <lineage>
        <taxon>Eukaryota</taxon>
        <taxon>Fungi</taxon>
        <taxon>Dikarya</taxon>
        <taxon>Ascomycota</taxon>
        <taxon>Pezizomycotina</taxon>
        <taxon>Eurotiomycetes</taxon>
        <taxon>Chaetothyriomycetidae</taxon>
        <taxon>Chaetothyriales</taxon>
        <taxon>Herpotrichiellaceae</taxon>
        <taxon>Exophiala</taxon>
    </lineage>
</organism>
<protein>
    <recommendedName>
        <fullName evidence="5">DUF410 domain-containing protein</fullName>
    </recommendedName>
</protein>
<evidence type="ECO:0000313" key="3">
    <source>
        <dbReference type="EMBL" id="KIW57355.1"/>
    </source>
</evidence>
<dbReference type="InterPro" id="IPR011990">
    <property type="entry name" value="TPR-like_helical_dom_sf"/>
</dbReference>
<evidence type="ECO:0000256" key="1">
    <source>
        <dbReference type="ARBA" id="ARBA00005351"/>
    </source>
</evidence>
<accession>A0A0D2ERI4</accession>
<dbReference type="AlphaFoldDB" id="A0A0D2ERI4"/>
<comment type="similarity">
    <text evidence="1">Belongs to the GET4 family.</text>
</comment>
<dbReference type="EMBL" id="KN847319">
    <property type="protein sequence ID" value="KIW57355.1"/>
    <property type="molecule type" value="Genomic_DNA"/>
</dbReference>
<evidence type="ECO:0008006" key="5">
    <source>
        <dbReference type="Google" id="ProtNLM"/>
    </source>
</evidence>
<dbReference type="Proteomes" id="UP000054342">
    <property type="component" value="Unassembled WGS sequence"/>
</dbReference>
<reference evidence="3 4" key="1">
    <citation type="submission" date="2015-01" db="EMBL/GenBank/DDBJ databases">
        <title>The Genome Sequence of Exophiala xenobiotica CBS118157.</title>
        <authorList>
            <consortium name="The Broad Institute Genomics Platform"/>
            <person name="Cuomo C."/>
            <person name="de Hoog S."/>
            <person name="Gorbushina A."/>
            <person name="Stielow B."/>
            <person name="Teixiera M."/>
            <person name="Abouelleil A."/>
            <person name="Chapman S.B."/>
            <person name="Priest M."/>
            <person name="Young S.K."/>
            <person name="Wortman J."/>
            <person name="Nusbaum C."/>
            <person name="Birren B."/>
        </authorList>
    </citation>
    <scope>NUCLEOTIDE SEQUENCE [LARGE SCALE GENOMIC DNA]</scope>
    <source>
        <strain evidence="3 4">CBS 118157</strain>
    </source>
</reference>
<evidence type="ECO:0000256" key="2">
    <source>
        <dbReference type="SAM" id="MobiDB-lite"/>
    </source>
</evidence>
<dbReference type="HOGENOM" id="CLU_046061_0_1_1"/>